<protein>
    <submittedName>
        <fullName evidence="1">Gamma-tubulin complex component 2</fullName>
    </submittedName>
</protein>
<reference evidence="1 2" key="1">
    <citation type="journal article" date="2022" name="Plant J.">
        <title>Chromosome-level genome of Camellia lanceoleosa provides a valuable resource for understanding genome evolution and self-incompatibility.</title>
        <authorList>
            <person name="Gong W."/>
            <person name="Xiao S."/>
            <person name="Wang L."/>
            <person name="Liao Z."/>
            <person name="Chang Y."/>
            <person name="Mo W."/>
            <person name="Hu G."/>
            <person name="Li W."/>
            <person name="Zhao G."/>
            <person name="Zhu H."/>
            <person name="Hu X."/>
            <person name="Ji K."/>
            <person name="Xiang X."/>
            <person name="Song Q."/>
            <person name="Yuan D."/>
            <person name="Jin S."/>
            <person name="Zhang L."/>
        </authorList>
    </citation>
    <scope>NUCLEOTIDE SEQUENCE [LARGE SCALE GENOMIC DNA]</scope>
    <source>
        <strain evidence="1">SQ_2022a</strain>
    </source>
</reference>
<gene>
    <name evidence="1" type="ORF">LOK49_LG14G01476</name>
</gene>
<proteinExistence type="predicted"/>
<keyword evidence="2" id="KW-1185">Reference proteome</keyword>
<evidence type="ECO:0000313" key="2">
    <source>
        <dbReference type="Proteomes" id="UP001060215"/>
    </source>
</evidence>
<name>A0ACC0F9H5_9ERIC</name>
<dbReference type="EMBL" id="CM045772">
    <property type="protein sequence ID" value="KAI7985423.1"/>
    <property type="molecule type" value="Genomic_DNA"/>
</dbReference>
<dbReference type="Proteomes" id="UP001060215">
    <property type="component" value="Chromosome 15"/>
</dbReference>
<comment type="caution">
    <text evidence="1">The sequence shown here is derived from an EMBL/GenBank/DDBJ whole genome shotgun (WGS) entry which is preliminary data.</text>
</comment>
<accession>A0ACC0F9H5</accession>
<sequence length="264" mass="29721">MEKAIAYYLASIQELIVIDDLPSALVGIEGRYTLIKRVRGKDANFAFQLDASMDLALQLVGGNSALALAMTVISNLLGILIINSPRPVDNSVFLVKDVVNPSLKKDHQKIRSLVFQEEHDALALIPILVEKEDVLVWHHNSVGSYTIKSGYQCALRLTTDPPANLPSSSTPWCDKDWNFMWSLNLPPKLKHFVWRLCNNILATKQNLHHRRCSISDMYRVCSQSSKSIEHVFLGCAWTKAVWFGSGLGILVEFHAVLFFQKMAW</sequence>
<evidence type="ECO:0000313" key="1">
    <source>
        <dbReference type="EMBL" id="KAI7985423.1"/>
    </source>
</evidence>
<organism evidence="1 2">
    <name type="scientific">Camellia lanceoleosa</name>
    <dbReference type="NCBI Taxonomy" id="1840588"/>
    <lineage>
        <taxon>Eukaryota</taxon>
        <taxon>Viridiplantae</taxon>
        <taxon>Streptophyta</taxon>
        <taxon>Embryophyta</taxon>
        <taxon>Tracheophyta</taxon>
        <taxon>Spermatophyta</taxon>
        <taxon>Magnoliopsida</taxon>
        <taxon>eudicotyledons</taxon>
        <taxon>Gunneridae</taxon>
        <taxon>Pentapetalae</taxon>
        <taxon>asterids</taxon>
        <taxon>Ericales</taxon>
        <taxon>Theaceae</taxon>
        <taxon>Camellia</taxon>
    </lineage>
</organism>